<dbReference type="InterPro" id="IPR016170">
    <property type="entry name" value="Cytok_DH_C_sf"/>
</dbReference>
<evidence type="ECO:0000313" key="10">
    <source>
        <dbReference type="EMBL" id="KAK7411934.1"/>
    </source>
</evidence>
<evidence type="ECO:0000256" key="2">
    <source>
        <dbReference type="ARBA" id="ARBA00005466"/>
    </source>
</evidence>
<dbReference type="Gene3D" id="3.30.465.10">
    <property type="match status" value="1"/>
</dbReference>
<dbReference type="InterPro" id="IPR015345">
    <property type="entry name" value="Cytokinin_DH_FAD/cytokin-bd"/>
</dbReference>
<organism evidence="10 11">
    <name type="scientific">Psophocarpus tetragonolobus</name>
    <name type="common">Winged bean</name>
    <name type="synonym">Dolichos tetragonolobus</name>
    <dbReference type="NCBI Taxonomy" id="3891"/>
    <lineage>
        <taxon>Eukaryota</taxon>
        <taxon>Viridiplantae</taxon>
        <taxon>Streptophyta</taxon>
        <taxon>Embryophyta</taxon>
        <taxon>Tracheophyta</taxon>
        <taxon>Spermatophyta</taxon>
        <taxon>Magnoliopsida</taxon>
        <taxon>eudicotyledons</taxon>
        <taxon>Gunneridae</taxon>
        <taxon>Pentapetalae</taxon>
        <taxon>rosids</taxon>
        <taxon>fabids</taxon>
        <taxon>Fabales</taxon>
        <taxon>Fabaceae</taxon>
        <taxon>Papilionoideae</taxon>
        <taxon>50 kb inversion clade</taxon>
        <taxon>NPAAA clade</taxon>
        <taxon>indigoferoid/millettioid clade</taxon>
        <taxon>Phaseoleae</taxon>
        <taxon>Psophocarpus</taxon>
    </lineage>
</organism>
<gene>
    <name evidence="10" type="ORF">VNO78_03378</name>
</gene>
<dbReference type="Pfam" id="PF09265">
    <property type="entry name" value="Cytokin-bind"/>
    <property type="match status" value="1"/>
</dbReference>
<evidence type="ECO:0000256" key="5">
    <source>
        <dbReference type="ARBA" id="ARBA00022827"/>
    </source>
</evidence>
<dbReference type="InterPro" id="IPR050432">
    <property type="entry name" value="FAD-linked_Oxidoreductases_BP"/>
</dbReference>
<comment type="caution">
    <text evidence="10">The sequence shown here is derived from an EMBL/GenBank/DDBJ whole genome shotgun (WGS) entry which is preliminary data.</text>
</comment>
<keyword evidence="5" id="KW-0274">FAD</keyword>
<feature type="domain" description="FAD-binding PCMH-type" evidence="9">
    <location>
        <begin position="54"/>
        <end position="236"/>
    </location>
</feature>
<dbReference type="EC" id="1.5.99.12" evidence="3"/>
<accession>A0AAN9T114</accession>
<dbReference type="InterPro" id="IPR036318">
    <property type="entry name" value="FAD-bd_PCMH-like_sf"/>
</dbReference>
<dbReference type="Gene3D" id="3.40.462.10">
    <property type="entry name" value="FAD-linked oxidases, C-terminal domain"/>
    <property type="match status" value="1"/>
</dbReference>
<evidence type="ECO:0000259" key="9">
    <source>
        <dbReference type="PROSITE" id="PS51387"/>
    </source>
</evidence>
<dbReference type="InterPro" id="IPR006094">
    <property type="entry name" value="Oxid_FAD_bind_N"/>
</dbReference>
<dbReference type="Pfam" id="PF01565">
    <property type="entry name" value="FAD_binding_4"/>
    <property type="match status" value="1"/>
</dbReference>
<dbReference type="InterPro" id="IPR016166">
    <property type="entry name" value="FAD-bd_PCMH"/>
</dbReference>
<dbReference type="AlphaFoldDB" id="A0AAN9T114"/>
<evidence type="ECO:0000256" key="1">
    <source>
        <dbReference type="ARBA" id="ARBA00001974"/>
    </source>
</evidence>
<dbReference type="GO" id="GO:0071949">
    <property type="term" value="F:FAD binding"/>
    <property type="evidence" value="ECO:0007669"/>
    <property type="project" value="InterPro"/>
</dbReference>
<feature type="chain" id="PRO_5042811313" description="cytokinin dehydrogenase" evidence="8">
    <location>
        <begin position="25"/>
        <end position="407"/>
    </location>
</feature>
<dbReference type="PROSITE" id="PS51387">
    <property type="entry name" value="FAD_PCMH"/>
    <property type="match status" value="1"/>
</dbReference>
<keyword evidence="8" id="KW-0732">Signal</keyword>
<dbReference type="GO" id="GO:0009690">
    <property type="term" value="P:cytokinin metabolic process"/>
    <property type="evidence" value="ECO:0007669"/>
    <property type="project" value="InterPro"/>
</dbReference>
<keyword evidence="6" id="KW-0560">Oxidoreductase</keyword>
<keyword evidence="4" id="KW-0285">Flavoprotein</keyword>
<dbReference type="GO" id="GO:0019139">
    <property type="term" value="F:cytokinin dehydrogenase activity"/>
    <property type="evidence" value="ECO:0007669"/>
    <property type="project" value="UniProtKB-EC"/>
</dbReference>
<evidence type="ECO:0000256" key="4">
    <source>
        <dbReference type="ARBA" id="ARBA00022630"/>
    </source>
</evidence>
<dbReference type="PANTHER" id="PTHR13878">
    <property type="entry name" value="GULONOLACTONE OXIDASE"/>
    <property type="match status" value="1"/>
</dbReference>
<feature type="signal peptide" evidence="8">
    <location>
        <begin position="1"/>
        <end position="24"/>
    </location>
</feature>
<evidence type="ECO:0000256" key="8">
    <source>
        <dbReference type="SAM" id="SignalP"/>
    </source>
</evidence>
<comment type="catalytic activity">
    <reaction evidence="7">
        <text>N(6)-dimethylallyladenine + A + H2O = 3-methyl-2-butenal + adenine + AH2</text>
        <dbReference type="Rhea" id="RHEA:13625"/>
        <dbReference type="ChEBI" id="CHEBI:13193"/>
        <dbReference type="ChEBI" id="CHEBI:15377"/>
        <dbReference type="ChEBI" id="CHEBI:15825"/>
        <dbReference type="ChEBI" id="CHEBI:16708"/>
        <dbReference type="ChEBI" id="CHEBI:17499"/>
        <dbReference type="ChEBI" id="CHEBI:17660"/>
        <dbReference type="EC" id="1.5.99.12"/>
    </reaction>
</comment>
<proteinExistence type="inferred from homology"/>
<name>A0AAN9T114_PSOTE</name>
<dbReference type="SUPFAM" id="SSF55103">
    <property type="entry name" value="FAD-linked oxidases, C-terminal domain"/>
    <property type="match status" value="1"/>
</dbReference>
<protein>
    <recommendedName>
        <fullName evidence="3">cytokinin dehydrogenase</fullName>
        <ecNumber evidence="3">1.5.99.12</ecNumber>
    </recommendedName>
</protein>
<comment type="similarity">
    <text evidence="2">Belongs to the oxygen-dependent FAD-linked oxidoreductase family.</text>
</comment>
<comment type="cofactor">
    <cofactor evidence="1">
        <name>FAD</name>
        <dbReference type="ChEBI" id="CHEBI:57692"/>
    </cofactor>
</comment>
<evidence type="ECO:0000313" key="11">
    <source>
        <dbReference type="Proteomes" id="UP001386955"/>
    </source>
</evidence>
<dbReference type="Proteomes" id="UP001386955">
    <property type="component" value="Unassembled WGS sequence"/>
</dbReference>
<dbReference type="SUPFAM" id="SSF56176">
    <property type="entry name" value="FAD-binding/transporter-associated domain-like"/>
    <property type="match status" value="1"/>
</dbReference>
<evidence type="ECO:0000256" key="7">
    <source>
        <dbReference type="ARBA" id="ARBA00048224"/>
    </source>
</evidence>
<dbReference type="PANTHER" id="PTHR13878:SF163">
    <property type="entry name" value="CYTOKININ DEHYDROGENASE"/>
    <property type="match status" value="1"/>
</dbReference>
<dbReference type="Gene3D" id="3.30.43.10">
    <property type="entry name" value="Uridine Diphospho-n-acetylenolpyruvylglucosamine Reductase, domain 2"/>
    <property type="match status" value="1"/>
</dbReference>
<evidence type="ECO:0000256" key="3">
    <source>
        <dbReference type="ARBA" id="ARBA00011928"/>
    </source>
</evidence>
<evidence type="ECO:0000256" key="6">
    <source>
        <dbReference type="ARBA" id="ARBA00023002"/>
    </source>
</evidence>
<sequence>MAINVAFSLAMVVLLLSGIAFTQAQFPAPKELAPKLSRNNETLSIASTDFGNIVHETPVAVLEPCSVSDISSLINFSNSLITRFTIAPRGKAHSTHGQANAKNGVVVNMTNLNGFRNGSGILVSACDGKNPLGCYADVGGEQLWIDILNATLKRGLTPLSWTDYLYLTVGGTLSNAGISGQTFRFGPQISNVLEMDVVTGKGKLVPCSKKNNKEIFYAVLGGLGQFGVKWLRLLYSNFTAFSRDQEHIISFSERNETIAADYLEGFLLLNQPLLDLSFYPASDHQRIKSLVNQYGIIYVLDLAKYYDNNTQAHVNEGVAYLVKGFDFVPTFTFEKDASYMEFMNRLHYEELFLKSNGLWENVAHPWLDIWIPRSRISDFNEGVFKNIILKKNITGGTFLVYPMNRNK</sequence>
<dbReference type="InterPro" id="IPR016169">
    <property type="entry name" value="FAD-bd_PCMH_sub2"/>
</dbReference>
<dbReference type="InterPro" id="IPR016167">
    <property type="entry name" value="FAD-bd_PCMH_sub1"/>
</dbReference>
<dbReference type="InterPro" id="IPR016164">
    <property type="entry name" value="FAD-linked_Oxase-like_C"/>
</dbReference>
<reference evidence="10 11" key="1">
    <citation type="submission" date="2024-01" db="EMBL/GenBank/DDBJ databases">
        <title>The genomes of 5 underutilized Papilionoideae crops provide insights into root nodulation and disease resistanc.</title>
        <authorList>
            <person name="Jiang F."/>
        </authorList>
    </citation>
    <scope>NUCLEOTIDE SEQUENCE [LARGE SCALE GENOMIC DNA]</scope>
    <source>
        <strain evidence="10">DUOXIRENSHENG_FW03</strain>
        <tissue evidence="10">Leaves</tissue>
    </source>
</reference>
<keyword evidence="11" id="KW-1185">Reference proteome</keyword>
<dbReference type="EMBL" id="JAYMYS010000001">
    <property type="protein sequence ID" value="KAK7411934.1"/>
    <property type="molecule type" value="Genomic_DNA"/>
</dbReference>